<proteinExistence type="predicted"/>
<evidence type="ECO:0000313" key="2">
    <source>
        <dbReference type="Proteomes" id="UP000270873"/>
    </source>
</evidence>
<sequence length="456" mass="49975">MSDRLTFFIQRHNAGAASRCRVTGELRGDVDLDQAVVVHAKRAGRTGAHALGVHFTLEAGFVQGQIALAGDVTRQVHRETVGVVQLEHDFTRHHGAFEVSQILFKNFQTLFKGLGELFLFTFQHALDMRLLLHQLRERRAHFGHQRRNDLVEEAALGTQLVAVTAGATNDAAQDIATTFVGRQHAVCDQETARTDVVRHDLQRSLVVIAATNGLGRRSQQALEQVDFIVGMYVLQNGTDTLQAHTGIDRGRRQWVQHAISRTVELHEYVVPDFDVTVTVFFRRAWRATPDFRAVIEENLAARTAWPGIAHRPEVIGGVRRAFVVADTNHALGRHADLFGPDVVGFVVGRVDRDPKLFLGQVQPFLGGQESPGVGDGITLEIVTEAEVAQHFEKSVVTSGIADVFQVIVLATGTHAFLTGSGAGVGAFFLAQEAILELVHACVSEQQGWVIARNQGA</sequence>
<accession>A0A658K5H6</accession>
<dbReference type="AntiFam" id="ANF00074">
    <property type="entry name" value="Shadow ORF (opposite alaS)"/>
</dbReference>
<dbReference type="AlphaFoldDB" id="A0A658K5H6"/>
<protein>
    <submittedName>
        <fullName evidence="1">Uncharacterized protein</fullName>
    </submittedName>
</protein>
<dbReference type="EMBL" id="RBSP01000663">
    <property type="protein sequence ID" value="RMS44601.1"/>
    <property type="molecule type" value="Genomic_DNA"/>
</dbReference>
<comment type="caution">
    <text evidence="1">The sequence shown here is derived from an EMBL/GenBank/DDBJ whole genome shotgun (WGS) entry which is preliminary data.</text>
</comment>
<evidence type="ECO:0000313" key="1">
    <source>
        <dbReference type="EMBL" id="RMS44601.1"/>
    </source>
</evidence>
<name>A0A658K5H6_PSEA0</name>
<reference evidence="1 2" key="1">
    <citation type="submission" date="2018-08" db="EMBL/GenBank/DDBJ databases">
        <title>Recombination of ecologically and evolutionarily significant loci maintains genetic cohesion in the Pseudomonas syringae species complex.</title>
        <authorList>
            <person name="Dillon M."/>
            <person name="Thakur S."/>
            <person name="Almeida R.N.D."/>
            <person name="Weir B.S."/>
            <person name="Guttman D.S."/>
        </authorList>
    </citation>
    <scope>NUCLEOTIDE SEQUENCE [LARGE SCALE GENOMIC DNA]</scope>
    <source>
        <strain evidence="1 2">ICMP 7847</strain>
    </source>
</reference>
<organism evidence="1 2">
    <name type="scientific">Pseudomonas amygdali pv. photiniae</name>
    <dbReference type="NCBI Taxonomy" id="251724"/>
    <lineage>
        <taxon>Bacteria</taxon>
        <taxon>Pseudomonadati</taxon>
        <taxon>Pseudomonadota</taxon>
        <taxon>Gammaproteobacteria</taxon>
        <taxon>Pseudomonadales</taxon>
        <taxon>Pseudomonadaceae</taxon>
        <taxon>Pseudomonas</taxon>
        <taxon>Pseudomonas amygdali</taxon>
    </lineage>
</organism>
<gene>
    <name evidence="1" type="ORF">ALP66_05734</name>
</gene>
<dbReference type="Proteomes" id="UP000270873">
    <property type="component" value="Unassembled WGS sequence"/>
</dbReference>